<dbReference type="PANTHER" id="PTHR47504">
    <property type="entry name" value="RIGHT ORIGIN-BINDING PROTEIN"/>
    <property type="match status" value="1"/>
</dbReference>
<organism evidence="5 6">
    <name type="scientific">Paenibacillus soyae</name>
    <dbReference type="NCBI Taxonomy" id="2969249"/>
    <lineage>
        <taxon>Bacteria</taxon>
        <taxon>Bacillati</taxon>
        <taxon>Bacillota</taxon>
        <taxon>Bacilli</taxon>
        <taxon>Bacillales</taxon>
        <taxon>Paenibacillaceae</taxon>
        <taxon>Paenibacillus</taxon>
    </lineage>
</organism>
<dbReference type="InterPro" id="IPR009057">
    <property type="entry name" value="Homeodomain-like_sf"/>
</dbReference>
<evidence type="ECO:0000256" key="3">
    <source>
        <dbReference type="ARBA" id="ARBA00023163"/>
    </source>
</evidence>
<dbReference type="Proteomes" id="UP001141950">
    <property type="component" value="Unassembled WGS sequence"/>
</dbReference>
<dbReference type="SMART" id="SM00871">
    <property type="entry name" value="AraC_E_bind"/>
    <property type="match status" value="2"/>
</dbReference>
<keyword evidence="1" id="KW-0805">Transcription regulation</keyword>
<dbReference type="InterPro" id="IPR018060">
    <property type="entry name" value="HTH_AraC"/>
</dbReference>
<dbReference type="EMBL" id="JANIPJ010000021">
    <property type="protein sequence ID" value="MCR2806950.1"/>
    <property type="molecule type" value="Genomic_DNA"/>
</dbReference>
<dbReference type="PANTHER" id="PTHR47504:SF5">
    <property type="entry name" value="RIGHT ORIGIN-BINDING PROTEIN"/>
    <property type="match status" value="1"/>
</dbReference>
<dbReference type="Gene3D" id="3.20.80.10">
    <property type="entry name" value="Regulatory factor, effector binding domain"/>
    <property type="match status" value="2"/>
</dbReference>
<accession>A0A9X2MUU9</accession>
<evidence type="ECO:0000313" key="5">
    <source>
        <dbReference type="EMBL" id="MCR2806950.1"/>
    </source>
</evidence>
<comment type="caution">
    <text evidence="5">The sequence shown here is derived from an EMBL/GenBank/DDBJ whole genome shotgun (WGS) entry which is preliminary data.</text>
</comment>
<dbReference type="InterPro" id="IPR050959">
    <property type="entry name" value="MarA-like"/>
</dbReference>
<keyword evidence="2" id="KW-0238">DNA-binding</keyword>
<dbReference type="RefSeq" id="WP_257450950.1">
    <property type="nucleotide sequence ID" value="NZ_JANIPJ010000021.1"/>
</dbReference>
<evidence type="ECO:0000313" key="6">
    <source>
        <dbReference type="Proteomes" id="UP001141950"/>
    </source>
</evidence>
<dbReference type="SMART" id="SM00342">
    <property type="entry name" value="HTH_ARAC"/>
    <property type="match status" value="1"/>
</dbReference>
<dbReference type="PROSITE" id="PS01124">
    <property type="entry name" value="HTH_ARAC_FAMILY_2"/>
    <property type="match status" value="1"/>
</dbReference>
<dbReference type="Gene3D" id="1.10.10.60">
    <property type="entry name" value="Homeodomain-like"/>
    <property type="match status" value="2"/>
</dbReference>
<feature type="domain" description="HTH araC/xylS-type" evidence="4">
    <location>
        <begin position="8"/>
        <end position="106"/>
    </location>
</feature>
<name>A0A9X2MUU9_9BACL</name>
<keyword evidence="3" id="KW-0804">Transcription</keyword>
<evidence type="ECO:0000259" key="4">
    <source>
        <dbReference type="PROSITE" id="PS01124"/>
    </source>
</evidence>
<gene>
    <name evidence="5" type="ORF">NQZ67_23990</name>
</gene>
<reference evidence="5" key="1">
    <citation type="submission" date="2022-08" db="EMBL/GenBank/DDBJ databases">
        <title>The genomic sequence of strain Paenibacillus sp. SCIV0701.</title>
        <authorList>
            <person name="Zhao H."/>
        </authorList>
    </citation>
    <scope>NUCLEOTIDE SEQUENCE</scope>
    <source>
        <strain evidence="5">SCIV0701</strain>
    </source>
</reference>
<evidence type="ECO:0000256" key="2">
    <source>
        <dbReference type="ARBA" id="ARBA00023125"/>
    </source>
</evidence>
<dbReference type="InterPro" id="IPR011256">
    <property type="entry name" value="Reg_factor_effector_dom_sf"/>
</dbReference>
<keyword evidence="6" id="KW-1185">Reference proteome</keyword>
<evidence type="ECO:0000256" key="1">
    <source>
        <dbReference type="ARBA" id="ARBA00023015"/>
    </source>
</evidence>
<dbReference type="Pfam" id="PF12833">
    <property type="entry name" value="HTH_18"/>
    <property type="match status" value="1"/>
</dbReference>
<dbReference type="Pfam" id="PF14526">
    <property type="entry name" value="Cass2"/>
    <property type="match status" value="1"/>
</dbReference>
<protein>
    <submittedName>
        <fullName evidence="5">Helix-turn-helix domain-containing protein</fullName>
    </submittedName>
</protein>
<dbReference type="AlphaFoldDB" id="A0A9X2MUU9"/>
<sequence>MPTNHSVERAIDYIEERLNEPLPLEQIAKTASLSLPHLYRMFYAMTGHPVKEYIRKRRVSEAAVLLRHTGLPAIDIGFRCGFDSYQTFIQTFKRYTGMTPGLYRKAELVYSFERISLSERVDYMEKREVSERFPDVKVVRLAARRGVSKVYAAEQEKGIEEIALRSAGEELASRGMDASRMALFGWNVDSNELTEAQGYEVAVVPSDDGDELLPLDDGWRPCELPGGLYAVTYAPAGDGAVIEAAWNRIVSEWLPQSAFEMERPFFLEEYQQFNGKIARLKLCLPVRRHARIETIRFEERQPERAIVFRAEGDDGVSKADQASVAWLERNGLADDERIGVGMSCGFPPGEVTYYEVILFLPDEGLQLMEGESVTMLGGGCYACLRTAAGGSMTGVLEKMHRWLDTSADYEPDGEREWHVRYLLDDSEDQGAFAECRVPVRLRGEQRR</sequence>
<dbReference type="InterPro" id="IPR010499">
    <property type="entry name" value="AraC_E-bd"/>
</dbReference>
<dbReference type="InterPro" id="IPR029441">
    <property type="entry name" value="Cass2"/>
</dbReference>
<proteinExistence type="predicted"/>
<dbReference type="GO" id="GO:0003700">
    <property type="term" value="F:DNA-binding transcription factor activity"/>
    <property type="evidence" value="ECO:0007669"/>
    <property type="project" value="InterPro"/>
</dbReference>
<dbReference type="SUPFAM" id="SSF46689">
    <property type="entry name" value="Homeodomain-like"/>
    <property type="match status" value="2"/>
</dbReference>
<dbReference type="GO" id="GO:0043565">
    <property type="term" value="F:sequence-specific DNA binding"/>
    <property type="evidence" value="ECO:0007669"/>
    <property type="project" value="InterPro"/>
</dbReference>
<dbReference type="SUPFAM" id="SSF55136">
    <property type="entry name" value="Probable bacterial effector-binding domain"/>
    <property type="match status" value="1"/>
</dbReference>